<feature type="region of interest" description="Disordered" evidence="1">
    <location>
        <begin position="119"/>
        <end position="162"/>
    </location>
</feature>
<dbReference type="Proteomes" id="UP001057702">
    <property type="component" value="Unassembled WGS sequence"/>
</dbReference>
<evidence type="ECO:0000256" key="1">
    <source>
        <dbReference type="SAM" id="MobiDB-lite"/>
    </source>
</evidence>
<keyword evidence="2" id="KW-0732">Signal</keyword>
<comment type="caution">
    <text evidence="3">The sequence shown here is derived from an EMBL/GenBank/DDBJ whole genome shotgun (WGS) entry which is preliminary data.</text>
</comment>
<feature type="chain" id="PRO_5046979049" description="Extensin" evidence="2">
    <location>
        <begin position="32"/>
        <end position="182"/>
    </location>
</feature>
<feature type="signal peptide" evidence="2">
    <location>
        <begin position="1"/>
        <end position="31"/>
    </location>
</feature>
<protein>
    <recommendedName>
        <fullName evidence="5">Extensin</fullName>
    </recommendedName>
</protein>
<organism evidence="3 4">
    <name type="scientific">Streptomyces humicola</name>
    <dbReference type="NCBI Taxonomy" id="2953240"/>
    <lineage>
        <taxon>Bacteria</taxon>
        <taxon>Bacillati</taxon>
        <taxon>Actinomycetota</taxon>
        <taxon>Actinomycetes</taxon>
        <taxon>Kitasatosporales</taxon>
        <taxon>Streptomycetaceae</taxon>
        <taxon>Streptomyces</taxon>
    </lineage>
</organism>
<feature type="compositionally biased region" description="Polar residues" evidence="1">
    <location>
        <begin position="66"/>
        <end position="76"/>
    </location>
</feature>
<evidence type="ECO:0000256" key="2">
    <source>
        <dbReference type="SAM" id="SignalP"/>
    </source>
</evidence>
<keyword evidence="4" id="KW-1185">Reference proteome</keyword>
<evidence type="ECO:0000313" key="4">
    <source>
        <dbReference type="Proteomes" id="UP001057702"/>
    </source>
</evidence>
<sequence length="182" mass="17535">MGRHRQAGGARRARSTVVKATAAFGMAAALAVGVKSVADGPVGAQAMSNPDGKPVKDLAAGPVADPTTSAATQQPRHLTPTDMATEPAAAPTPTQLSTAIRTQQVTPSYSAAAQQTASAATMPTVSAPTPSATSSSSRATPAPATSSAAPAPASRSGAQQGTGLLGGVVSGVGGLVNGLLGN</sequence>
<proteinExistence type="predicted"/>
<gene>
    <name evidence="3" type="ORF">NGB36_14735</name>
</gene>
<evidence type="ECO:0000313" key="3">
    <source>
        <dbReference type="EMBL" id="MCQ4081829.1"/>
    </source>
</evidence>
<evidence type="ECO:0008006" key="5">
    <source>
        <dbReference type="Google" id="ProtNLM"/>
    </source>
</evidence>
<dbReference type="RefSeq" id="WP_255920719.1">
    <property type="nucleotide sequence ID" value="NZ_JANFNG010000009.1"/>
</dbReference>
<accession>A0ABT1PVY0</accession>
<feature type="compositionally biased region" description="Low complexity" evidence="1">
    <location>
        <begin position="80"/>
        <end position="94"/>
    </location>
</feature>
<feature type="region of interest" description="Disordered" evidence="1">
    <location>
        <begin position="45"/>
        <end position="96"/>
    </location>
</feature>
<name>A0ABT1PVY0_9ACTN</name>
<feature type="compositionally biased region" description="Low complexity" evidence="1">
    <location>
        <begin position="119"/>
        <end position="156"/>
    </location>
</feature>
<reference evidence="3" key="1">
    <citation type="submission" date="2022-06" db="EMBL/GenBank/DDBJ databases">
        <title>Draft genome sequence of Streptomyces sp. RB6PN25 isolated from peat swamp forest in Thailand.</title>
        <authorList>
            <person name="Duangmal K."/>
            <person name="Klaysubun C."/>
        </authorList>
    </citation>
    <scope>NUCLEOTIDE SEQUENCE</scope>
    <source>
        <strain evidence="3">RB6PN25</strain>
    </source>
</reference>
<dbReference type="EMBL" id="JANFNG010000009">
    <property type="protein sequence ID" value="MCQ4081829.1"/>
    <property type="molecule type" value="Genomic_DNA"/>
</dbReference>